<dbReference type="AlphaFoldDB" id="A0A3S0PJG9"/>
<gene>
    <name evidence="3" type="ORF">EKL98_04510</name>
</gene>
<dbReference type="Proteomes" id="UP000280825">
    <property type="component" value="Unassembled WGS sequence"/>
</dbReference>
<proteinExistence type="predicted"/>
<evidence type="ECO:0000313" key="3">
    <source>
        <dbReference type="EMBL" id="RTZ06514.1"/>
    </source>
</evidence>
<name>A0A3S0PJG9_9FLAO</name>
<dbReference type="EMBL" id="RYDJ01000003">
    <property type="protein sequence ID" value="RTZ06514.1"/>
    <property type="molecule type" value="Genomic_DNA"/>
</dbReference>
<dbReference type="Pfam" id="PF13439">
    <property type="entry name" value="Glyco_transf_4"/>
    <property type="match status" value="1"/>
</dbReference>
<reference evidence="3 4" key="1">
    <citation type="submission" date="2018-12" db="EMBL/GenBank/DDBJ databases">
        <title>Flavobacterium sp. nov., isolated from glacier ice.</title>
        <authorList>
            <person name="Liu Q."/>
            <person name="Xin Y.-H."/>
        </authorList>
    </citation>
    <scope>NUCLEOTIDE SEQUENCE [LARGE SCALE GENOMIC DNA]</scope>
    <source>
        <strain evidence="3 4">RB1N8</strain>
    </source>
</reference>
<dbReference type="Pfam" id="PF00534">
    <property type="entry name" value="Glycos_transf_1"/>
    <property type="match status" value="1"/>
</dbReference>
<dbReference type="InterPro" id="IPR001296">
    <property type="entry name" value="Glyco_trans_1"/>
</dbReference>
<dbReference type="Gene3D" id="3.40.50.2000">
    <property type="entry name" value="Glycogen Phosphorylase B"/>
    <property type="match status" value="2"/>
</dbReference>
<feature type="domain" description="Glycosyl transferase family 1" evidence="1">
    <location>
        <begin position="170"/>
        <end position="326"/>
    </location>
</feature>
<dbReference type="CDD" id="cd03811">
    <property type="entry name" value="GT4_GT28_WabH-like"/>
    <property type="match status" value="1"/>
</dbReference>
<keyword evidence="3" id="KW-0808">Transferase</keyword>
<keyword evidence="4" id="KW-1185">Reference proteome</keyword>
<accession>A0A3S0PJG9</accession>
<protein>
    <submittedName>
        <fullName evidence="3">Glycosyltransferase</fullName>
    </submittedName>
</protein>
<organism evidence="3 4">
    <name type="scientific">Flavobacterium bomense</name>
    <dbReference type="NCBI Taxonomy" id="2497483"/>
    <lineage>
        <taxon>Bacteria</taxon>
        <taxon>Pseudomonadati</taxon>
        <taxon>Bacteroidota</taxon>
        <taxon>Flavobacteriia</taxon>
        <taxon>Flavobacteriales</taxon>
        <taxon>Flavobacteriaceae</taxon>
        <taxon>Flavobacterium</taxon>
    </lineage>
</organism>
<dbReference type="GO" id="GO:0016757">
    <property type="term" value="F:glycosyltransferase activity"/>
    <property type="evidence" value="ECO:0007669"/>
    <property type="project" value="InterPro"/>
</dbReference>
<dbReference type="InterPro" id="IPR028098">
    <property type="entry name" value="Glyco_trans_4-like_N"/>
</dbReference>
<evidence type="ECO:0000259" key="2">
    <source>
        <dbReference type="Pfam" id="PF13439"/>
    </source>
</evidence>
<evidence type="ECO:0000259" key="1">
    <source>
        <dbReference type="Pfam" id="PF00534"/>
    </source>
</evidence>
<dbReference type="RefSeq" id="WP_126561651.1">
    <property type="nucleotide sequence ID" value="NZ_RYDJ01000003.1"/>
</dbReference>
<sequence length="361" mass="41096">MRIIQIIDSLEAGGAERMAISYANALAKKIEFAGLIVTRNEGPLLHQIDADVSYLYLNKKHTFDLRSVLKLKSFVKQNKITIAHAHGTSFFTAVLLKLTYPKIKLIWHDHYGARANESIWNNLILSFCSCFFSCTFVVNHQLEVWANKNLLTKKNYFLPNFATFDDNVLKETILKSEEGKRIVCIANLKQPKNHITILRAFAEMNLMELGWSLHLIGKDYKDDYSAILKEFISKNNLENYVFIYGSKTDIKYILSQATIGVLASTAEGFPVTLLEYGLAKLSVISTNTGHCPMIIQDNFSGLLFTPLDSFQLQVQLDKMISKESLRISFALHLHQLVVDNYSKEKVIDILIKNYEKLSDSK</sequence>
<feature type="domain" description="Glycosyltransferase subfamily 4-like N-terminal" evidence="2">
    <location>
        <begin position="13"/>
        <end position="121"/>
    </location>
</feature>
<dbReference type="PANTHER" id="PTHR12526:SF630">
    <property type="entry name" value="GLYCOSYLTRANSFERASE"/>
    <property type="match status" value="1"/>
</dbReference>
<comment type="caution">
    <text evidence="3">The sequence shown here is derived from an EMBL/GenBank/DDBJ whole genome shotgun (WGS) entry which is preliminary data.</text>
</comment>
<dbReference type="SUPFAM" id="SSF53756">
    <property type="entry name" value="UDP-Glycosyltransferase/glycogen phosphorylase"/>
    <property type="match status" value="1"/>
</dbReference>
<evidence type="ECO:0000313" key="4">
    <source>
        <dbReference type="Proteomes" id="UP000280825"/>
    </source>
</evidence>
<dbReference type="PANTHER" id="PTHR12526">
    <property type="entry name" value="GLYCOSYLTRANSFERASE"/>
    <property type="match status" value="1"/>
</dbReference>